<dbReference type="Gene3D" id="2.130.10.10">
    <property type="entry name" value="YVTN repeat-like/Quinoprotein amine dehydrogenase"/>
    <property type="match status" value="1"/>
</dbReference>
<evidence type="ECO:0000313" key="1">
    <source>
        <dbReference type="EMBL" id="GEB49419.1"/>
    </source>
</evidence>
<dbReference type="SUPFAM" id="SSF50998">
    <property type="entry name" value="Quinoprotein alcohol dehydrogenase-like"/>
    <property type="match status" value="1"/>
</dbReference>
<reference evidence="1 2" key="1">
    <citation type="submission" date="2019-06" db="EMBL/GenBank/DDBJ databases">
        <title>Whole genome shotgun sequence of Streptomyces cacaoi subsp. cacaoi NBRC 12748.</title>
        <authorList>
            <person name="Hosoyama A."/>
            <person name="Uohara A."/>
            <person name="Ohji S."/>
            <person name="Ichikawa N."/>
        </authorList>
    </citation>
    <scope>NUCLEOTIDE SEQUENCE [LARGE SCALE GENOMIC DNA]</scope>
    <source>
        <strain evidence="1 2">NBRC 12748</strain>
    </source>
</reference>
<evidence type="ECO:0000313" key="2">
    <source>
        <dbReference type="Proteomes" id="UP000319210"/>
    </source>
</evidence>
<dbReference type="EMBL" id="BJMM01000007">
    <property type="protein sequence ID" value="GEB49419.1"/>
    <property type="molecule type" value="Genomic_DNA"/>
</dbReference>
<protein>
    <submittedName>
        <fullName evidence="1">Uncharacterized protein</fullName>
    </submittedName>
</protein>
<keyword evidence="2" id="KW-1185">Reference proteome</keyword>
<comment type="caution">
    <text evidence="1">The sequence shown here is derived from an EMBL/GenBank/DDBJ whole genome shotgun (WGS) entry which is preliminary data.</text>
</comment>
<organism evidence="1 2">
    <name type="scientific">Streptomyces cacaoi</name>
    <dbReference type="NCBI Taxonomy" id="1898"/>
    <lineage>
        <taxon>Bacteria</taxon>
        <taxon>Bacillati</taxon>
        <taxon>Actinomycetota</taxon>
        <taxon>Actinomycetes</taxon>
        <taxon>Kitasatosporales</taxon>
        <taxon>Streptomycetaceae</taxon>
        <taxon>Streptomyces</taxon>
    </lineage>
</organism>
<dbReference type="InterPro" id="IPR015943">
    <property type="entry name" value="WD40/YVTN_repeat-like_dom_sf"/>
</dbReference>
<dbReference type="AlphaFoldDB" id="A0A4Y3QWS3"/>
<accession>A0A4Y3QWS3</accession>
<dbReference type="Proteomes" id="UP000319210">
    <property type="component" value="Unassembled WGS sequence"/>
</dbReference>
<dbReference type="InterPro" id="IPR011047">
    <property type="entry name" value="Quinoprotein_ADH-like_sf"/>
</dbReference>
<name>A0A4Y3QWS3_STRCI</name>
<sequence>MELPQVSDGRSVRLVDTDPVVLLLGTDGDRDEVMTVTEQGEVAASINLGNHYEPGCLLGNMGSESCANIVAVGDTVVVSRGEHSGKEGSSGDTNEAVGFDFSSGKPKWKVDAGEGRTIFPVAVEDGKVIAYRPAPVVGETAGDVVGIDPANGKERGLLRLPDSGVEKEQEFSMPSRSWTPTATYAEGRFFLQEDLLRGKDEDTKKPLALAYGPR</sequence>
<gene>
    <name evidence="1" type="ORF">SCA03_19700</name>
</gene>
<proteinExistence type="predicted"/>